<dbReference type="Proteomes" id="UP000198977">
    <property type="component" value="Unassembled WGS sequence"/>
</dbReference>
<dbReference type="InterPro" id="IPR001584">
    <property type="entry name" value="Integrase_cat-core"/>
</dbReference>
<dbReference type="InterPro" id="IPR032874">
    <property type="entry name" value="DDE_dom"/>
</dbReference>
<keyword evidence="2" id="KW-0815">Transposition</keyword>
<keyword evidence="3" id="KW-0238">DNA-binding</keyword>
<dbReference type="NCBIfam" id="NF033587">
    <property type="entry name" value="transpos_IS6"/>
    <property type="match status" value="1"/>
</dbReference>
<keyword evidence="4" id="KW-0233">DNA recombination</keyword>
<protein>
    <submittedName>
        <fullName evidence="6">Transposase (Or an inactivated derivative)</fullName>
    </submittedName>
</protein>
<keyword evidence="7" id="KW-1185">Reference proteome</keyword>
<evidence type="ECO:0000256" key="1">
    <source>
        <dbReference type="ARBA" id="ARBA00002286"/>
    </source>
</evidence>
<organism evidence="6 7">
    <name type="scientific">Sulfitobacter brevis</name>
    <dbReference type="NCBI Taxonomy" id="74348"/>
    <lineage>
        <taxon>Bacteria</taxon>
        <taxon>Pseudomonadati</taxon>
        <taxon>Pseudomonadota</taxon>
        <taxon>Alphaproteobacteria</taxon>
        <taxon>Rhodobacterales</taxon>
        <taxon>Roseobacteraceae</taxon>
        <taxon>Sulfitobacter</taxon>
    </lineage>
</organism>
<dbReference type="InterPro" id="IPR052183">
    <property type="entry name" value="IS_Transposase"/>
</dbReference>
<dbReference type="InterPro" id="IPR047930">
    <property type="entry name" value="Transpos_IS6"/>
</dbReference>
<name>A0A1I2HMH2_9RHOB</name>
<dbReference type="SUPFAM" id="SSF53098">
    <property type="entry name" value="Ribonuclease H-like"/>
    <property type="match status" value="1"/>
</dbReference>
<evidence type="ECO:0000313" key="7">
    <source>
        <dbReference type="Proteomes" id="UP000198977"/>
    </source>
</evidence>
<dbReference type="Gene3D" id="3.30.420.10">
    <property type="entry name" value="Ribonuclease H-like superfamily/Ribonuclease H"/>
    <property type="match status" value="1"/>
</dbReference>
<feature type="non-terminal residue" evidence="6">
    <location>
        <position position="1"/>
    </location>
</feature>
<evidence type="ECO:0000313" key="6">
    <source>
        <dbReference type="EMBL" id="SFF30902.1"/>
    </source>
</evidence>
<accession>A0A1I2HMH2</accession>
<dbReference type="InterPro" id="IPR012337">
    <property type="entry name" value="RNaseH-like_sf"/>
</dbReference>
<dbReference type="PANTHER" id="PTHR35528:SF3">
    <property type="entry name" value="BLL1675 PROTEIN"/>
    <property type="match status" value="1"/>
</dbReference>
<feature type="domain" description="Integrase catalytic" evidence="5">
    <location>
        <begin position="104"/>
        <end position="265"/>
    </location>
</feature>
<gene>
    <name evidence="6" type="ORF">SAMN04488523_1632</name>
</gene>
<dbReference type="GO" id="GO:0015074">
    <property type="term" value="P:DNA integration"/>
    <property type="evidence" value="ECO:0007669"/>
    <property type="project" value="InterPro"/>
</dbReference>
<dbReference type="Pfam" id="PF13610">
    <property type="entry name" value="DDE_Tnp_IS240"/>
    <property type="match status" value="1"/>
</dbReference>
<dbReference type="GO" id="GO:0006310">
    <property type="term" value="P:DNA recombination"/>
    <property type="evidence" value="ECO:0007669"/>
    <property type="project" value="UniProtKB-KW"/>
</dbReference>
<dbReference type="InterPro" id="IPR036397">
    <property type="entry name" value="RNaseH_sf"/>
</dbReference>
<comment type="function">
    <text evidence="1">Involved in the transposition of the insertion sequence.</text>
</comment>
<dbReference type="PROSITE" id="PS50994">
    <property type="entry name" value="INTEGRASE"/>
    <property type="match status" value="1"/>
</dbReference>
<proteinExistence type="predicted"/>
<dbReference type="PANTHER" id="PTHR35528">
    <property type="entry name" value="BLL1675 PROTEIN"/>
    <property type="match status" value="1"/>
</dbReference>
<evidence type="ECO:0000259" key="5">
    <source>
        <dbReference type="PROSITE" id="PS50994"/>
    </source>
</evidence>
<reference evidence="6 7" key="1">
    <citation type="submission" date="2016-10" db="EMBL/GenBank/DDBJ databases">
        <authorList>
            <person name="de Groot N.N."/>
        </authorList>
    </citation>
    <scope>NUCLEOTIDE SEQUENCE [LARGE SCALE GENOMIC DNA]</scope>
    <source>
        <strain evidence="6 7">DSM 11443</strain>
    </source>
</reference>
<sequence length="266" mass="30695">SGRARSSQFTLRATTPYHFKLCDRTTDCPLKYLNRYPRVTIDFKGCHYPKHVILYAVFFYVRYAVSYRDLEEIMAERGVEVDHSTLNRWVVEFSPLIATQAQKRKQKPAVSWRMDETYIKVKGKWTYYYRAIDKFGKTLDFMLSEKRDEAAATAFFARAIGNNGFPDRVVIDKSGANLAGLENMNCMLILNGWYWLIEVLQVKYLNNIIEQDHRFIKKLTKQMKGFKSFTAASATLDGIEVAHMIRKKQFGASGQSAFQQFAALAG</sequence>
<dbReference type="GO" id="GO:0003677">
    <property type="term" value="F:DNA binding"/>
    <property type="evidence" value="ECO:0007669"/>
    <property type="project" value="UniProtKB-KW"/>
</dbReference>
<dbReference type="GO" id="GO:0032196">
    <property type="term" value="P:transposition"/>
    <property type="evidence" value="ECO:0007669"/>
    <property type="project" value="UniProtKB-KW"/>
</dbReference>
<evidence type="ECO:0000256" key="4">
    <source>
        <dbReference type="ARBA" id="ARBA00023172"/>
    </source>
</evidence>
<evidence type="ECO:0000256" key="3">
    <source>
        <dbReference type="ARBA" id="ARBA00023125"/>
    </source>
</evidence>
<evidence type="ECO:0000256" key="2">
    <source>
        <dbReference type="ARBA" id="ARBA00022578"/>
    </source>
</evidence>
<dbReference type="EMBL" id="FOMW01000063">
    <property type="protein sequence ID" value="SFF30902.1"/>
    <property type="molecule type" value="Genomic_DNA"/>
</dbReference>
<dbReference type="AlphaFoldDB" id="A0A1I2HMH2"/>